<dbReference type="InterPro" id="IPR000073">
    <property type="entry name" value="AB_hydrolase_1"/>
</dbReference>
<dbReference type="SUPFAM" id="SSF53474">
    <property type="entry name" value="alpha/beta-Hydrolases"/>
    <property type="match status" value="1"/>
</dbReference>
<dbReference type="Pfam" id="PF00561">
    <property type="entry name" value="Abhydrolase_1"/>
    <property type="match status" value="1"/>
</dbReference>
<reference evidence="4" key="2">
    <citation type="submission" date="2021-03" db="UniProtKB">
        <authorList>
            <consortium name="EnsemblPlants"/>
        </authorList>
    </citation>
    <scope>IDENTIFICATION</scope>
</reference>
<accession>A0A803M9I2</accession>
<dbReference type="AlphaFoldDB" id="A0A803M9I2"/>
<evidence type="ECO:0000256" key="1">
    <source>
        <dbReference type="ARBA" id="ARBA00022801"/>
    </source>
</evidence>
<organism evidence="4 5">
    <name type="scientific">Chenopodium quinoa</name>
    <name type="common">Quinoa</name>
    <dbReference type="NCBI Taxonomy" id="63459"/>
    <lineage>
        <taxon>Eukaryota</taxon>
        <taxon>Viridiplantae</taxon>
        <taxon>Streptophyta</taxon>
        <taxon>Embryophyta</taxon>
        <taxon>Tracheophyta</taxon>
        <taxon>Spermatophyta</taxon>
        <taxon>Magnoliopsida</taxon>
        <taxon>eudicotyledons</taxon>
        <taxon>Gunneridae</taxon>
        <taxon>Pentapetalae</taxon>
        <taxon>Caryophyllales</taxon>
        <taxon>Chenopodiaceae</taxon>
        <taxon>Chenopodioideae</taxon>
        <taxon>Atripliceae</taxon>
        <taxon>Chenopodium</taxon>
    </lineage>
</organism>
<comment type="similarity">
    <text evidence="2">Belongs to the AB hydrolase superfamily. Epoxide hydrolase family.</text>
</comment>
<protein>
    <recommendedName>
        <fullName evidence="3">AB hydrolase-1 domain-containing protein</fullName>
    </recommendedName>
</protein>
<dbReference type="Gene3D" id="3.40.50.1820">
    <property type="entry name" value="alpha/beta hydrolase"/>
    <property type="match status" value="2"/>
</dbReference>
<dbReference type="InterPro" id="IPR000639">
    <property type="entry name" value="Epox_hydrolase-like"/>
</dbReference>
<dbReference type="SMR" id="A0A803M9I2"/>
<evidence type="ECO:0000259" key="3">
    <source>
        <dbReference type="Pfam" id="PF00561"/>
    </source>
</evidence>
<dbReference type="PANTHER" id="PTHR43329">
    <property type="entry name" value="EPOXIDE HYDROLASE"/>
    <property type="match status" value="1"/>
</dbReference>
<keyword evidence="5" id="KW-1185">Reference proteome</keyword>
<reference evidence="4" key="1">
    <citation type="journal article" date="2017" name="Nature">
        <title>The genome of Chenopodium quinoa.</title>
        <authorList>
            <person name="Jarvis D.E."/>
            <person name="Ho Y.S."/>
            <person name="Lightfoot D.J."/>
            <person name="Schmoeckel S.M."/>
            <person name="Li B."/>
            <person name="Borm T.J.A."/>
            <person name="Ohyanagi H."/>
            <person name="Mineta K."/>
            <person name="Michell C.T."/>
            <person name="Saber N."/>
            <person name="Kharbatia N.M."/>
            <person name="Rupper R.R."/>
            <person name="Sharp A.R."/>
            <person name="Dally N."/>
            <person name="Boughton B.A."/>
            <person name="Woo Y.H."/>
            <person name="Gao G."/>
            <person name="Schijlen E.G.W.M."/>
            <person name="Guo X."/>
            <person name="Momin A.A."/>
            <person name="Negrao S."/>
            <person name="Al-Babili S."/>
            <person name="Gehring C."/>
            <person name="Roessner U."/>
            <person name="Jung C."/>
            <person name="Murphy K."/>
            <person name="Arold S.T."/>
            <person name="Gojobori T."/>
            <person name="van der Linden C.G."/>
            <person name="van Loo E.N."/>
            <person name="Jellen E.N."/>
            <person name="Maughan P.J."/>
            <person name="Tester M."/>
        </authorList>
    </citation>
    <scope>NUCLEOTIDE SEQUENCE [LARGE SCALE GENOMIC DNA]</scope>
    <source>
        <strain evidence="4">cv. PI 614886</strain>
    </source>
</reference>
<sequence>MDKISHRKIPVNGINMHIAEIGDPTKPTILFLHGFPELWYSWRHQLLSAAAAGYRAVVPDLRGYGFVGGGHDWGAIIAWHLSLFRPDRIKALVNLSVPFSPRNPNRKPVDGLRNSLGDDFYICRFQEPGEIEEEFSSIDTARLMKQFLLSRDPKPPCIPKGKLAASAQKAITLPPWLSEDDINYYAEKFKQTGFTGALNYYRAMNLTWELMAPWTGVQVKVPVKFIVGELDVTYSFPYMKDYLHKSGFKRDVPLLAELVVMEGAAHFTNQEKPEEISNHILEFFEKF</sequence>
<dbReference type="PRINTS" id="PR00412">
    <property type="entry name" value="EPOXHYDRLASE"/>
</dbReference>
<dbReference type="InterPro" id="IPR029058">
    <property type="entry name" value="AB_hydrolase_fold"/>
</dbReference>
<dbReference type="EnsemblPlants" id="AUR62025558-RA">
    <property type="protein sequence ID" value="AUR62025558-RA:cds"/>
    <property type="gene ID" value="AUR62025558"/>
</dbReference>
<dbReference type="GO" id="GO:0016787">
    <property type="term" value="F:hydrolase activity"/>
    <property type="evidence" value="ECO:0007669"/>
    <property type="project" value="UniProtKB-KW"/>
</dbReference>
<name>A0A803M9I2_CHEQI</name>
<dbReference type="Gramene" id="AUR62025558-RA">
    <property type="protein sequence ID" value="AUR62025558-RA:cds"/>
    <property type="gene ID" value="AUR62025558"/>
</dbReference>
<evidence type="ECO:0000256" key="2">
    <source>
        <dbReference type="ARBA" id="ARBA00038334"/>
    </source>
</evidence>
<dbReference type="Proteomes" id="UP000596660">
    <property type="component" value="Unplaced"/>
</dbReference>
<keyword evidence="1" id="KW-0378">Hydrolase</keyword>
<dbReference type="OMA" id="PGWFTEQ"/>
<feature type="domain" description="AB hydrolase-1" evidence="3">
    <location>
        <begin position="27"/>
        <end position="66"/>
    </location>
</feature>
<evidence type="ECO:0000313" key="4">
    <source>
        <dbReference type="EnsemblPlants" id="AUR62025558-RA:cds"/>
    </source>
</evidence>
<proteinExistence type="inferred from homology"/>
<evidence type="ECO:0000313" key="5">
    <source>
        <dbReference type="Proteomes" id="UP000596660"/>
    </source>
</evidence>